<reference evidence="2 3" key="1">
    <citation type="journal article" date="2016" name="Nat. Commun.">
        <title>Thousands of microbial genomes shed light on interconnected biogeochemical processes in an aquifer system.</title>
        <authorList>
            <person name="Anantharaman K."/>
            <person name="Brown C.T."/>
            <person name="Hug L.A."/>
            <person name="Sharon I."/>
            <person name="Castelle C.J."/>
            <person name="Probst A.J."/>
            <person name="Thomas B.C."/>
            <person name="Singh A."/>
            <person name="Wilkins M.J."/>
            <person name="Karaoz U."/>
            <person name="Brodie E.L."/>
            <person name="Williams K.H."/>
            <person name="Hubbard S.S."/>
            <person name="Banfield J.F."/>
        </authorList>
    </citation>
    <scope>NUCLEOTIDE SEQUENCE [LARGE SCALE GENOMIC DNA]</scope>
</reference>
<dbReference type="SMART" id="SM00463">
    <property type="entry name" value="SMR"/>
    <property type="match status" value="1"/>
</dbReference>
<dbReference type="SUPFAM" id="SSF160443">
    <property type="entry name" value="SMR domain-like"/>
    <property type="match status" value="1"/>
</dbReference>
<dbReference type="PROSITE" id="PS50828">
    <property type="entry name" value="SMR"/>
    <property type="match status" value="1"/>
</dbReference>
<name>A0A1G2CJC2_9BACT</name>
<dbReference type="Proteomes" id="UP000178348">
    <property type="component" value="Unassembled WGS sequence"/>
</dbReference>
<evidence type="ECO:0000313" key="3">
    <source>
        <dbReference type="Proteomes" id="UP000178348"/>
    </source>
</evidence>
<dbReference type="PANTHER" id="PTHR35562:SF2">
    <property type="entry name" value="DNA ENDONUCLEASE SMRA-RELATED"/>
    <property type="match status" value="1"/>
</dbReference>
<dbReference type="PANTHER" id="PTHR35562">
    <property type="entry name" value="DNA ENDONUCLEASE SMRA-RELATED"/>
    <property type="match status" value="1"/>
</dbReference>
<comment type="caution">
    <text evidence="2">The sequence shown here is derived from an EMBL/GenBank/DDBJ whole genome shotgun (WGS) entry which is preliminary data.</text>
</comment>
<sequence>MRKERKTALSSPEISAEESALLLAAEIGRNVPQIDLHGATAEEARTALDSFLYAEFRKGTRAVKIIHGKGTGVLGEAVREELARHNLVEAWRPAERSEEMNAVAYAVLYESVFYERGAE</sequence>
<dbReference type="Pfam" id="PF01713">
    <property type="entry name" value="Smr"/>
    <property type="match status" value="1"/>
</dbReference>
<dbReference type="Gene3D" id="3.30.1370.110">
    <property type="match status" value="1"/>
</dbReference>
<proteinExistence type="predicted"/>
<evidence type="ECO:0000259" key="1">
    <source>
        <dbReference type="PROSITE" id="PS50828"/>
    </source>
</evidence>
<dbReference type="InterPro" id="IPR002625">
    <property type="entry name" value="Smr_dom"/>
</dbReference>
<dbReference type="InterPro" id="IPR036063">
    <property type="entry name" value="Smr_dom_sf"/>
</dbReference>
<accession>A0A1G2CJC2</accession>
<organism evidence="2 3">
    <name type="scientific">Candidatus Liptonbacteria bacterium RIFCSPLOWO2_01_FULL_53_13</name>
    <dbReference type="NCBI Taxonomy" id="1798651"/>
    <lineage>
        <taxon>Bacteria</taxon>
        <taxon>Candidatus Liptoniibacteriota</taxon>
    </lineage>
</organism>
<protein>
    <recommendedName>
        <fullName evidence="1">Smr domain-containing protein</fullName>
    </recommendedName>
</protein>
<dbReference type="AlphaFoldDB" id="A0A1G2CJC2"/>
<evidence type="ECO:0000313" key="2">
    <source>
        <dbReference type="EMBL" id="OGZ01506.1"/>
    </source>
</evidence>
<dbReference type="EMBL" id="MHLB01000036">
    <property type="protein sequence ID" value="OGZ01506.1"/>
    <property type="molecule type" value="Genomic_DNA"/>
</dbReference>
<gene>
    <name evidence="2" type="ORF">A2946_03475</name>
</gene>
<feature type="domain" description="Smr" evidence="1">
    <location>
        <begin position="34"/>
        <end position="107"/>
    </location>
</feature>